<dbReference type="EMBL" id="JAGFOA010000004">
    <property type="protein sequence ID" value="MBO3664046.1"/>
    <property type="molecule type" value="Genomic_DNA"/>
</dbReference>
<sequence length="281" mass="30705">MAWHRRGADPEELAALHPGVPTWLRRFLLAWVEVVAYEGSDYPYGTGRKPNALLLAEYETSIRRSVSLVNEFQAGGADRLLIEMGEAEFLDFVDFLIYKVEEQASGDSRRALAKLETILADAGSEWRVGSRAGFASLEKRVPEGVVEAAESTITGSGSAGALLSESWHAAFGRNPDTEEAYEKAIKAVEEAGAHVVTPNNKKATLGSMIRDMKAQKDWKLDLPTPDADVPLKMAEALWVGQESRHGGNGYRKPTQAEAEAAVLLAVPLVQWFTSGALQRRP</sequence>
<dbReference type="RefSeq" id="WP_208503749.1">
    <property type="nucleotide sequence ID" value="NZ_JAGFOA010000004.1"/>
</dbReference>
<evidence type="ECO:0000313" key="1">
    <source>
        <dbReference type="EMBL" id="MBO3664046.1"/>
    </source>
</evidence>
<protein>
    <submittedName>
        <fullName evidence="1">Uncharacterized protein</fullName>
    </submittedName>
</protein>
<comment type="caution">
    <text evidence="1">The sequence shown here is derived from an EMBL/GenBank/DDBJ whole genome shotgun (WGS) entry which is preliminary data.</text>
</comment>
<organism evidence="1 2">
    <name type="scientific">Microbacterium stercoris</name>
    <dbReference type="NCBI Taxonomy" id="2820289"/>
    <lineage>
        <taxon>Bacteria</taxon>
        <taxon>Bacillati</taxon>
        <taxon>Actinomycetota</taxon>
        <taxon>Actinomycetes</taxon>
        <taxon>Micrococcales</taxon>
        <taxon>Microbacteriaceae</taxon>
        <taxon>Microbacterium</taxon>
    </lineage>
</organism>
<reference evidence="1" key="1">
    <citation type="submission" date="2021-03" db="EMBL/GenBank/DDBJ databases">
        <title>Microbacterium sp. nov., a novel actinobacterium isolated from cow dung.</title>
        <authorList>
            <person name="Zhang L."/>
        </authorList>
    </citation>
    <scope>NUCLEOTIDE SEQUENCE</scope>
    <source>
        <strain evidence="1">NEAU-LLB</strain>
    </source>
</reference>
<evidence type="ECO:0000313" key="2">
    <source>
        <dbReference type="Proteomes" id="UP000680132"/>
    </source>
</evidence>
<keyword evidence="2" id="KW-1185">Reference proteome</keyword>
<gene>
    <name evidence="1" type="ORF">J5V96_11045</name>
</gene>
<dbReference type="AlphaFoldDB" id="A0A939QSV9"/>
<accession>A0A939QSV9</accession>
<name>A0A939QSV9_9MICO</name>
<dbReference type="Proteomes" id="UP000680132">
    <property type="component" value="Unassembled WGS sequence"/>
</dbReference>
<proteinExistence type="predicted"/>